<dbReference type="InterPro" id="IPR017208">
    <property type="entry name" value="UCP037442_abhydr"/>
</dbReference>
<evidence type="ECO:0000313" key="2">
    <source>
        <dbReference type="EMBL" id="QBM27158.1"/>
    </source>
</evidence>
<dbReference type="PIRSF" id="PIRSF037442">
    <property type="entry name" value="UCP037442_abhydr"/>
    <property type="match status" value="1"/>
</dbReference>
<dbReference type="Gene3D" id="3.40.50.1820">
    <property type="entry name" value="alpha/beta hydrolase"/>
    <property type="match status" value="1"/>
</dbReference>
<dbReference type="RefSeq" id="WP_133155998.1">
    <property type="nucleotide sequence ID" value="NZ_CP037867.1"/>
</dbReference>
<sequence>MNTPPPTTDEAVPITCADGQRLHGHFIARSGGPDGGLPVLISPATGVRQHFYLRFARWLATQGHDVLVFDYRGIGLSLHGRLKDCRATLADWGQQDQVAALDWLLAHTGAAQAVIVGHSAGGQMIGLLPNHHRVARLVGISASTGWFKAMRPGFRLKANFGMRLVLPLGTRLTGYGTTALLGLGENLPAGVALQWSRWCARGGYATNAVRHRPEQDFHAQVRTPVTVLHAEDDDIANAATVADLLRTLPAAPRQAHCLRPRDHGLRQLGHLDWFRQSHQSVWPLMAQAVRGETLAVAGAPSGAAARAHP</sequence>
<dbReference type="AlphaFoldDB" id="A0A4P6WYC7"/>
<keyword evidence="2" id="KW-0378">Hydrolase</keyword>
<evidence type="ECO:0000313" key="3">
    <source>
        <dbReference type="Proteomes" id="UP000293912"/>
    </source>
</evidence>
<dbReference type="InterPro" id="IPR000073">
    <property type="entry name" value="AB_hydrolase_1"/>
</dbReference>
<gene>
    <name evidence="2" type="ORF">HPF_05650</name>
</gene>
<feature type="domain" description="AB hydrolase-1" evidence="1">
    <location>
        <begin position="55"/>
        <end position="173"/>
    </location>
</feature>
<dbReference type="InterPro" id="IPR029058">
    <property type="entry name" value="AB_hydrolase_fold"/>
</dbReference>
<organism evidence="2 3">
    <name type="scientific">Hydrogenophaga pseudoflava</name>
    <name type="common">Pseudomonas carboxydoflava</name>
    <dbReference type="NCBI Taxonomy" id="47421"/>
    <lineage>
        <taxon>Bacteria</taxon>
        <taxon>Pseudomonadati</taxon>
        <taxon>Pseudomonadota</taxon>
        <taxon>Betaproteobacteria</taxon>
        <taxon>Burkholderiales</taxon>
        <taxon>Comamonadaceae</taxon>
        <taxon>Hydrogenophaga</taxon>
    </lineage>
</organism>
<proteinExistence type="predicted"/>
<keyword evidence="3" id="KW-1185">Reference proteome</keyword>
<dbReference type="KEGG" id="hpse:HPF_05650"/>
<evidence type="ECO:0000259" key="1">
    <source>
        <dbReference type="Pfam" id="PF00561"/>
    </source>
</evidence>
<dbReference type="SUPFAM" id="SSF53474">
    <property type="entry name" value="alpha/beta-Hydrolases"/>
    <property type="match status" value="1"/>
</dbReference>
<dbReference type="EMBL" id="CP037867">
    <property type="protein sequence ID" value="QBM27158.1"/>
    <property type="molecule type" value="Genomic_DNA"/>
</dbReference>
<name>A0A4P6WYC7_HYDPS</name>
<dbReference type="GO" id="GO:0016787">
    <property type="term" value="F:hydrolase activity"/>
    <property type="evidence" value="ECO:0007669"/>
    <property type="project" value="UniProtKB-KW"/>
</dbReference>
<accession>A0A4P6WYC7</accession>
<protein>
    <submittedName>
        <fullName evidence="2">Alpha/beta hydrolase family protein</fullName>
    </submittedName>
</protein>
<dbReference type="Pfam" id="PF00561">
    <property type="entry name" value="Abhydrolase_1"/>
    <property type="match status" value="1"/>
</dbReference>
<reference evidence="2 3" key="1">
    <citation type="submission" date="2019-03" db="EMBL/GenBank/DDBJ databases">
        <authorList>
            <person name="Sebastian G."/>
            <person name="Baumann P."/>
            <person name="Ruckert C."/>
            <person name="Kalinowski J."/>
            <person name="Nebel B."/>
            <person name="Takors R."/>
            <person name="Blombach B."/>
        </authorList>
    </citation>
    <scope>NUCLEOTIDE SEQUENCE [LARGE SCALE GENOMIC DNA]</scope>
    <source>
        <strain evidence="2 3">DSM 1084</strain>
    </source>
</reference>
<dbReference type="Proteomes" id="UP000293912">
    <property type="component" value="Chromosome"/>
</dbReference>